<dbReference type="InterPro" id="IPR013785">
    <property type="entry name" value="Aldolase_TIM"/>
</dbReference>
<dbReference type="AlphaFoldDB" id="A0A1F5MG06"/>
<feature type="binding site" evidence="13">
    <location>
        <position position="143"/>
    </location>
    <ligand>
        <name>FMN</name>
        <dbReference type="ChEBI" id="CHEBI:58210"/>
    </ligand>
</feature>
<evidence type="ECO:0000256" key="1">
    <source>
        <dbReference type="ARBA" id="ARBA00002790"/>
    </source>
</evidence>
<dbReference type="GO" id="GO:0050660">
    <property type="term" value="F:flavin adenine dinucleotide binding"/>
    <property type="evidence" value="ECO:0007669"/>
    <property type="project" value="InterPro"/>
</dbReference>
<dbReference type="InterPro" id="IPR035587">
    <property type="entry name" value="DUS-like_FMN-bd"/>
</dbReference>
<dbReference type="CDD" id="cd02801">
    <property type="entry name" value="DUS_like_FMN"/>
    <property type="match status" value="1"/>
</dbReference>
<evidence type="ECO:0000256" key="2">
    <source>
        <dbReference type="ARBA" id="ARBA00022555"/>
    </source>
</evidence>
<dbReference type="Proteomes" id="UP000178859">
    <property type="component" value="Unassembled WGS sequence"/>
</dbReference>
<keyword evidence="4 11" id="KW-0288">FMN</keyword>
<accession>A0A1F5MG06</accession>
<evidence type="ECO:0000313" key="15">
    <source>
        <dbReference type="EMBL" id="OGE64301.1"/>
    </source>
</evidence>
<evidence type="ECO:0000259" key="14">
    <source>
        <dbReference type="Pfam" id="PF01207"/>
    </source>
</evidence>
<dbReference type="PANTHER" id="PTHR11082:SF25">
    <property type="entry name" value="DUS-LIKE FMN-BINDING DOMAIN-CONTAINING PROTEIN"/>
    <property type="match status" value="1"/>
</dbReference>
<dbReference type="InterPro" id="IPR024036">
    <property type="entry name" value="tRNA-dHydroUridine_Synthase_C"/>
</dbReference>
<comment type="catalytic activity">
    <reaction evidence="9">
        <text>a 5,6-dihydrouridine in tRNA + NADP(+) = a uridine in tRNA + NADPH + H(+)</text>
        <dbReference type="Rhea" id="RHEA:23624"/>
        <dbReference type="Rhea" id="RHEA-COMP:13339"/>
        <dbReference type="Rhea" id="RHEA-COMP:13887"/>
        <dbReference type="ChEBI" id="CHEBI:15378"/>
        <dbReference type="ChEBI" id="CHEBI:57783"/>
        <dbReference type="ChEBI" id="CHEBI:58349"/>
        <dbReference type="ChEBI" id="CHEBI:65315"/>
        <dbReference type="ChEBI" id="CHEBI:74443"/>
    </reaction>
</comment>
<feature type="binding site" evidence="13">
    <location>
        <begin position="231"/>
        <end position="232"/>
    </location>
    <ligand>
        <name>FMN</name>
        <dbReference type="ChEBI" id="CHEBI:58210"/>
    </ligand>
</feature>
<dbReference type="GO" id="GO:0017150">
    <property type="term" value="F:tRNA dihydrouridine synthase activity"/>
    <property type="evidence" value="ECO:0007669"/>
    <property type="project" value="InterPro"/>
</dbReference>
<comment type="caution">
    <text evidence="15">The sequence shown here is derived from an EMBL/GenBank/DDBJ whole genome shotgun (WGS) entry which is preliminary data.</text>
</comment>
<keyword evidence="2" id="KW-0820">tRNA-binding</keyword>
<evidence type="ECO:0000256" key="8">
    <source>
        <dbReference type="ARBA" id="ARBA00023002"/>
    </source>
</evidence>
<comment type="catalytic activity">
    <reaction evidence="10">
        <text>a 5,6-dihydrouridine in tRNA + NAD(+) = a uridine in tRNA + NADH + H(+)</text>
        <dbReference type="Rhea" id="RHEA:54452"/>
        <dbReference type="Rhea" id="RHEA-COMP:13339"/>
        <dbReference type="Rhea" id="RHEA-COMP:13887"/>
        <dbReference type="ChEBI" id="CHEBI:15378"/>
        <dbReference type="ChEBI" id="CHEBI:57540"/>
        <dbReference type="ChEBI" id="CHEBI:57945"/>
        <dbReference type="ChEBI" id="CHEBI:65315"/>
        <dbReference type="ChEBI" id="CHEBI:74443"/>
    </reaction>
</comment>
<dbReference type="Gene3D" id="1.10.1200.80">
    <property type="entry name" value="Putative flavin oxidoreducatase, domain 2"/>
    <property type="match status" value="1"/>
</dbReference>
<evidence type="ECO:0000256" key="6">
    <source>
        <dbReference type="ARBA" id="ARBA00022857"/>
    </source>
</evidence>
<comment type="similarity">
    <text evidence="11">Belongs to the dus family.</text>
</comment>
<keyword evidence="7" id="KW-0694">RNA-binding</keyword>
<evidence type="ECO:0000256" key="10">
    <source>
        <dbReference type="ARBA" id="ARBA00048802"/>
    </source>
</evidence>
<keyword evidence="5 11" id="KW-0819">tRNA processing</keyword>
<evidence type="ECO:0000256" key="13">
    <source>
        <dbReference type="PIRSR" id="PIRSR006621-2"/>
    </source>
</evidence>
<dbReference type="PANTHER" id="PTHR11082">
    <property type="entry name" value="TRNA-DIHYDROURIDINE SYNTHASE"/>
    <property type="match status" value="1"/>
</dbReference>
<dbReference type="Pfam" id="PF01207">
    <property type="entry name" value="Dus"/>
    <property type="match status" value="1"/>
</dbReference>
<keyword evidence="13" id="KW-0547">Nucleotide-binding</keyword>
<feature type="binding site" evidence="13">
    <location>
        <position position="171"/>
    </location>
    <ligand>
        <name>FMN</name>
        <dbReference type="ChEBI" id="CHEBI:58210"/>
    </ligand>
</feature>
<dbReference type="InterPro" id="IPR001269">
    <property type="entry name" value="DUS_fam"/>
</dbReference>
<comment type="cofactor">
    <cofactor evidence="11 13">
        <name>FMN</name>
        <dbReference type="ChEBI" id="CHEBI:58210"/>
    </cofactor>
</comment>
<evidence type="ECO:0000256" key="11">
    <source>
        <dbReference type="PIRNR" id="PIRNR006621"/>
    </source>
</evidence>
<sequence length="320" mass="36302">MNFWDKLKKPIFMLAPMEGVTDTVFRQIVASTGKPGVFFTEFVPVDALLSPQGQKKILDSLKFTEAEKPIVAQIWGIDSEKFYQSAQILSNMGFDGIDINMGCPDRNAIKHGACSALIKNPRLAQEIIAATIRGANGLPVSVKTRIGFHTLDTENWTRVLLQTPISVLILHLRTASEKSKVPAHWDQISKVVKIKNELKSKVLIIGNGDVKTLKEAEEKCRQYKIDGVMIGRGIFENVWLFNKTVKNVLPEEKISLLIKHLELFKQTWSDKKHFELMKKFVKCYVNNFKGALESREKLMKTKTLDELIQTTRKLSTYPIV</sequence>
<feature type="domain" description="DUS-like FMN-binding" evidence="14">
    <location>
        <begin position="13"/>
        <end position="311"/>
    </location>
</feature>
<reference evidence="15 16" key="1">
    <citation type="journal article" date="2016" name="Nat. Commun.">
        <title>Thousands of microbial genomes shed light on interconnected biogeochemical processes in an aquifer system.</title>
        <authorList>
            <person name="Anantharaman K."/>
            <person name="Brown C.T."/>
            <person name="Hug L.A."/>
            <person name="Sharon I."/>
            <person name="Castelle C.J."/>
            <person name="Probst A.J."/>
            <person name="Thomas B.C."/>
            <person name="Singh A."/>
            <person name="Wilkins M.J."/>
            <person name="Karaoz U."/>
            <person name="Brodie E.L."/>
            <person name="Williams K.H."/>
            <person name="Hubbard S.S."/>
            <person name="Banfield J.F."/>
        </authorList>
    </citation>
    <scope>NUCLEOTIDE SEQUENCE [LARGE SCALE GENOMIC DNA]</scope>
</reference>
<gene>
    <name evidence="15" type="ORF">A3I48_03685</name>
</gene>
<feature type="active site" description="Proton donor" evidence="12">
    <location>
        <position position="103"/>
    </location>
</feature>
<keyword evidence="6" id="KW-0521">NADP</keyword>
<dbReference type="Gene3D" id="3.20.20.70">
    <property type="entry name" value="Aldolase class I"/>
    <property type="match status" value="1"/>
</dbReference>
<feature type="binding site" evidence="13">
    <location>
        <position position="73"/>
    </location>
    <ligand>
        <name>FMN</name>
        <dbReference type="ChEBI" id="CHEBI:58210"/>
    </ligand>
</feature>
<dbReference type="EMBL" id="MFDT01000070">
    <property type="protein sequence ID" value="OGE64301.1"/>
    <property type="molecule type" value="Genomic_DNA"/>
</dbReference>
<protein>
    <recommendedName>
        <fullName evidence="11">tRNA-dihydrouridine synthase</fullName>
        <ecNumber evidence="11">1.3.1.-</ecNumber>
    </recommendedName>
</protein>
<keyword evidence="8 11" id="KW-0560">Oxidoreductase</keyword>
<dbReference type="SUPFAM" id="SSF51395">
    <property type="entry name" value="FMN-linked oxidoreductases"/>
    <property type="match status" value="1"/>
</dbReference>
<dbReference type="EC" id="1.3.1.-" evidence="11"/>
<evidence type="ECO:0000256" key="5">
    <source>
        <dbReference type="ARBA" id="ARBA00022694"/>
    </source>
</evidence>
<evidence type="ECO:0000256" key="9">
    <source>
        <dbReference type="ARBA" id="ARBA00048205"/>
    </source>
</evidence>
<dbReference type="GO" id="GO:0000049">
    <property type="term" value="F:tRNA binding"/>
    <property type="evidence" value="ECO:0007669"/>
    <property type="project" value="UniProtKB-KW"/>
</dbReference>
<keyword evidence="3 11" id="KW-0285">Flavoprotein</keyword>
<evidence type="ECO:0000256" key="3">
    <source>
        <dbReference type="ARBA" id="ARBA00022630"/>
    </source>
</evidence>
<evidence type="ECO:0000256" key="12">
    <source>
        <dbReference type="PIRSR" id="PIRSR006621-1"/>
    </source>
</evidence>
<evidence type="ECO:0000256" key="7">
    <source>
        <dbReference type="ARBA" id="ARBA00022884"/>
    </source>
</evidence>
<organism evidence="15 16">
    <name type="scientific">Candidatus Daviesbacteria bacterium RIFCSPLOWO2_02_FULL_36_7</name>
    <dbReference type="NCBI Taxonomy" id="1797792"/>
    <lineage>
        <taxon>Bacteria</taxon>
        <taxon>Candidatus Daviesiibacteriota</taxon>
    </lineage>
</organism>
<comment type="function">
    <text evidence="1 11">Catalyzes the synthesis of 5,6-dihydrouridine (D), a modified base found in the D-loop of most tRNAs, via the reduction of the C5-C6 double bond in target uridines.</text>
</comment>
<dbReference type="PIRSF" id="PIRSF006621">
    <property type="entry name" value="Dus"/>
    <property type="match status" value="1"/>
</dbReference>
<evidence type="ECO:0000313" key="16">
    <source>
        <dbReference type="Proteomes" id="UP000178859"/>
    </source>
</evidence>
<proteinExistence type="inferred from homology"/>
<evidence type="ECO:0000256" key="4">
    <source>
        <dbReference type="ARBA" id="ARBA00022643"/>
    </source>
</evidence>
<name>A0A1F5MG06_9BACT</name>